<proteinExistence type="predicted"/>
<accession>A0ABR3QAZ4</accession>
<dbReference type="GeneID" id="95983685"/>
<evidence type="ECO:0000313" key="4">
    <source>
        <dbReference type="Proteomes" id="UP001565368"/>
    </source>
</evidence>
<gene>
    <name evidence="3" type="ORF">Q8F55_002642</name>
</gene>
<evidence type="ECO:0000256" key="1">
    <source>
        <dbReference type="SAM" id="MobiDB-lite"/>
    </source>
</evidence>
<dbReference type="EMBL" id="JBBXJM010000002">
    <property type="protein sequence ID" value="KAL1411677.1"/>
    <property type="molecule type" value="Genomic_DNA"/>
</dbReference>
<feature type="compositionally biased region" description="Low complexity" evidence="1">
    <location>
        <begin position="22"/>
        <end position="35"/>
    </location>
</feature>
<keyword evidence="2" id="KW-0732">Signal</keyword>
<protein>
    <recommendedName>
        <fullName evidence="5">Ubiquitin 3 binding protein But2 C-terminal domain-containing protein</fullName>
    </recommendedName>
</protein>
<comment type="caution">
    <text evidence="3">The sequence shown here is derived from an EMBL/GenBank/DDBJ whole genome shotgun (WGS) entry which is preliminary data.</text>
</comment>
<keyword evidence="4" id="KW-1185">Reference proteome</keyword>
<feature type="chain" id="PRO_5045949552" description="Ubiquitin 3 binding protein But2 C-terminal domain-containing protein" evidence="2">
    <location>
        <begin position="20"/>
        <end position="179"/>
    </location>
</feature>
<evidence type="ECO:0000313" key="3">
    <source>
        <dbReference type="EMBL" id="KAL1411677.1"/>
    </source>
</evidence>
<evidence type="ECO:0008006" key="5">
    <source>
        <dbReference type="Google" id="ProtNLM"/>
    </source>
</evidence>
<name>A0ABR3QAZ4_9TREE</name>
<dbReference type="RefSeq" id="XP_069211621.1">
    <property type="nucleotide sequence ID" value="XM_069351235.1"/>
</dbReference>
<feature type="region of interest" description="Disordered" evidence="1">
    <location>
        <begin position="22"/>
        <end position="61"/>
    </location>
</feature>
<feature type="compositionally biased region" description="Pro residues" evidence="1">
    <location>
        <begin position="36"/>
        <end position="50"/>
    </location>
</feature>
<sequence>MWIPLDAIILLFLAALALAAPAGPGDTSQPGQPVVAPVPAPPANGAPPGDPGQAGQPIRPPPVPLSPRVSVICYNTRGCVGTPLPLDFGGGGTNMKPGEVYTSTFVYNPTRDLSCRFDTRDDWRGEFAIGRFAPGLFNLLFPFSDRKNSTEWGQTCVNKYDFPWPTDMTVGITAYAKRW</sequence>
<feature type="signal peptide" evidence="2">
    <location>
        <begin position="1"/>
        <end position="19"/>
    </location>
</feature>
<organism evidence="3 4">
    <name type="scientific">Vanrija albida</name>
    <dbReference type="NCBI Taxonomy" id="181172"/>
    <lineage>
        <taxon>Eukaryota</taxon>
        <taxon>Fungi</taxon>
        <taxon>Dikarya</taxon>
        <taxon>Basidiomycota</taxon>
        <taxon>Agaricomycotina</taxon>
        <taxon>Tremellomycetes</taxon>
        <taxon>Trichosporonales</taxon>
        <taxon>Trichosporonaceae</taxon>
        <taxon>Vanrija</taxon>
    </lineage>
</organism>
<evidence type="ECO:0000256" key="2">
    <source>
        <dbReference type="SAM" id="SignalP"/>
    </source>
</evidence>
<dbReference type="Proteomes" id="UP001565368">
    <property type="component" value="Unassembled WGS sequence"/>
</dbReference>
<reference evidence="3 4" key="1">
    <citation type="submission" date="2023-08" db="EMBL/GenBank/DDBJ databases">
        <title>Annotated Genome Sequence of Vanrija albida AlHP1.</title>
        <authorList>
            <person name="Herzog R."/>
        </authorList>
    </citation>
    <scope>NUCLEOTIDE SEQUENCE [LARGE SCALE GENOMIC DNA]</scope>
    <source>
        <strain evidence="3 4">AlHP1</strain>
    </source>
</reference>